<sequence length="167" mass="18377">MDHNFTPDLTNVAATIKVFDKGIYEFSIGAAKPFKKDASGDKAEQFGIRYPLKVEAVHEDGEPGQVGKGKTVFTCYLHNDGGQAMAKQFVMAGYGYRVNDEGEEAFNEAVGVDGDWAVNFEDGTVGTIWKELAGKRILAELDSRVNKANPDQKFQDFSWIPMSALET</sequence>
<evidence type="ECO:0000313" key="1">
    <source>
        <dbReference type="EMBL" id="KKL88952.1"/>
    </source>
</evidence>
<organism evidence="1">
    <name type="scientific">marine sediment metagenome</name>
    <dbReference type="NCBI Taxonomy" id="412755"/>
    <lineage>
        <taxon>unclassified sequences</taxon>
        <taxon>metagenomes</taxon>
        <taxon>ecological metagenomes</taxon>
    </lineage>
</organism>
<dbReference type="AlphaFoldDB" id="A0A0F9INZ3"/>
<name>A0A0F9INZ3_9ZZZZ</name>
<proteinExistence type="predicted"/>
<protein>
    <submittedName>
        <fullName evidence="1">Uncharacterized protein</fullName>
    </submittedName>
</protein>
<comment type="caution">
    <text evidence="1">The sequence shown here is derived from an EMBL/GenBank/DDBJ whole genome shotgun (WGS) entry which is preliminary data.</text>
</comment>
<gene>
    <name evidence="1" type="ORF">LCGC14_1919530</name>
</gene>
<feature type="non-terminal residue" evidence="1">
    <location>
        <position position="167"/>
    </location>
</feature>
<accession>A0A0F9INZ3</accession>
<reference evidence="1" key="1">
    <citation type="journal article" date="2015" name="Nature">
        <title>Complex archaea that bridge the gap between prokaryotes and eukaryotes.</title>
        <authorList>
            <person name="Spang A."/>
            <person name="Saw J.H."/>
            <person name="Jorgensen S.L."/>
            <person name="Zaremba-Niedzwiedzka K."/>
            <person name="Martijn J."/>
            <person name="Lind A.E."/>
            <person name="van Eijk R."/>
            <person name="Schleper C."/>
            <person name="Guy L."/>
            <person name="Ettema T.J."/>
        </authorList>
    </citation>
    <scope>NUCLEOTIDE SEQUENCE</scope>
</reference>
<dbReference type="EMBL" id="LAZR01020417">
    <property type="protein sequence ID" value="KKL88952.1"/>
    <property type="molecule type" value="Genomic_DNA"/>
</dbReference>